<accession>A0A6A6UQ92</accession>
<feature type="region of interest" description="Disordered" evidence="1">
    <location>
        <begin position="77"/>
        <end position="130"/>
    </location>
</feature>
<feature type="region of interest" description="Disordered" evidence="1">
    <location>
        <begin position="1"/>
        <end position="61"/>
    </location>
</feature>
<name>A0A6A6UQ92_9PEZI</name>
<evidence type="ECO:0000256" key="1">
    <source>
        <dbReference type="SAM" id="MobiDB-lite"/>
    </source>
</evidence>
<proteinExistence type="predicted"/>
<feature type="compositionally biased region" description="Polar residues" evidence="1">
    <location>
        <begin position="20"/>
        <end position="32"/>
    </location>
</feature>
<sequence length="130" mass="14681">MSSFIAALLKSRKDSDPRPESTTTSKIELTITQRRKLKTAPRLYKPAPPVKFTGNEKERKEQKFMLTLGVLAGLRAMPKISDTEKSDQRQHNNHNNKNDGRPDDDDADGNNNDRKSKKVTAESVVDDDED</sequence>
<gene>
    <name evidence="2" type="ORF">BT63DRAFT_171644</name>
</gene>
<dbReference type="EMBL" id="MU004231">
    <property type="protein sequence ID" value="KAF2673950.1"/>
    <property type="molecule type" value="Genomic_DNA"/>
</dbReference>
<evidence type="ECO:0000313" key="3">
    <source>
        <dbReference type="Proteomes" id="UP000799302"/>
    </source>
</evidence>
<evidence type="ECO:0000313" key="2">
    <source>
        <dbReference type="EMBL" id="KAF2673950.1"/>
    </source>
</evidence>
<dbReference type="AlphaFoldDB" id="A0A6A6UQ92"/>
<reference evidence="2" key="1">
    <citation type="journal article" date="2020" name="Stud. Mycol.">
        <title>101 Dothideomycetes genomes: a test case for predicting lifestyles and emergence of pathogens.</title>
        <authorList>
            <person name="Haridas S."/>
            <person name="Albert R."/>
            <person name="Binder M."/>
            <person name="Bloem J."/>
            <person name="Labutti K."/>
            <person name="Salamov A."/>
            <person name="Andreopoulos B."/>
            <person name="Baker S."/>
            <person name="Barry K."/>
            <person name="Bills G."/>
            <person name="Bluhm B."/>
            <person name="Cannon C."/>
            <person name="Castanera R."/>
            <person name="Culley D."/>
            <person name="Daum C."/>
            <person name="Ezra D."/>
            <person name="Gonzalez J."/>
            <person name="Henrissat B."/>
            <person name="Kuo A."/>
            <person name="Liang C."/>
            <person name="Lipzen A."/>
            <person name="Lutzoni F."/>
            <person name="Magnuson J."/>
            <person name="Mondo S."/>
            <person name="Nolan M."/>
            <person name="Ohm R."/>
            <person name="Pangilinan J."/>
            <person name="Park H.-J."/>
            <person name="Ramirez L."/>
            <person name="Alfaro M."/>
            <person name="Sun H."/>
            <person name="Tritt A."/>
            <person name="Yoshinaga Y."/>
            <person name="Zwiers L.-H."/>
            <person name="Turgeon B."/>
            <person name="Goodwin S."/>
            <person name="Spatafora J."/>
            <person name="Crous P."/>
            <person name="Grigoriev I."/>
        </authorList>
    </citation>
    <scope>NUCLEOTIDE SEQUENCE</scope>
    <source>
        <strain evidence="2">CBS 115976</strain>
    </source>
</reference>
<dbReference type="Proteomes" id="UP000799302">
    <property type="component" value="Unassembled WGS sequence"/>
</dbReference>
<keyword evidence="3" id="KW-1185">Reference proteome</keyword>
<protein>
    <submittedName>
        <fullName evidence="2">Uncharacterized protein</fullName>
    </submittedName>
</protein>
<organism evidence="2 3">
    <name type="scientific">Microthyrium microscopicum</name>
    <dbReference type="NCBI Taxonomy" id="703497"/>
    <lineage>
        <taxon>Eukaryota</taxon>
        <taxon>Fungi</taxon>
        <taxon>Dikarya</taxon>
        <taxon>Ascomycota</taxon>
        <taxon>Pezizomycotina</taxon>
        <taxon>Dothideomycetes</taxon>
        <taxon>Dothideomycetes incertae sedis</taxon>
        <taxon>Microthyriales</taxon>
        <taxon>Microthyriaceae</taxon>
        <taxon>Microthyrium</taxon>
    </lineage>
</organism>
<feature type="compositionally biased region" description="Basic and acidic residues" evidence="1">
    <location>
        <begin position="81"/>
        <end position="101"/>
    </location>
</feature>